<dbReference type="RefSeq" id="XP_070883349.1">
    <property type="nucleotide sequence ID" value="XM_071025792.1"/>
</dbReference>
<reference evidence="1 2" key="1">
    <citation type="submission" date="2024-07" db="EMBL/GenBank/DDBJ databases">
        <title>Section-level genome sequencing and comparative genomics of Aspergillus sections Usti and Cavernicolus.</title>
        <authorList>
            <consortium name="Lawrence Berkeley National Laboratory"/>
            <person name="Nybo J.L."/>
            <person name="Vesth T.C."/>
            <person name="Theobald S."/>
            <person name="Frisvad J.C."/>
            <person name="Larsen T.O."/>
            <person name="Kjaerboelling I."/>
            <person name="Rothschild-Mancinelli K."/>
            <person name="Lyhne E.K."/>
            <person name="Kogle M.E."/>
            <person name="Barry K."/>
            <person name="Clum A."/>
            <person name="Na H."/>
            <person name="Ledsgaard L."/>
            <person name="Lin J."/>
            <person name="Lipzen A."/>
            <person name="Kuo A."/>
            <person name="Riley R."/>
            <person name="Mondo S."/>
            <person name="Labutti K."/>
            <person name="Haridas S."/>
            <person name="Pangalinan J."/>
            <person name="Salamov A.A."/>
            <person name="Simmons B.A."/>
            <person name="Magnuson J.K."/>
            <person name="Chen J."/>
            <person name="Drula E."/>
            <person name="Henrissat B."/>
            <person name="Wiebenga A."/>
            <person name="Lubbers R.J."/>
            <person name="Gomes A.C."/>
            <person name="Macurrencykelacurrency M.R."/>
            <person name="Stajich J."/>
            <person name="Grigoriev I.V."/>
            <person name="Mortensen U.H."/>
            <person name="De Vries R.P."/>
            <person name="Baker S.E."/>
            <person name="Andersen M.R."/>
        </authorList>
    </citation>
    <scope>NUCLEOTIDE SEQUENCE [LARGE SCALE GENOMIC DNA]</scope>
    <source>
        <strain evidence="1 2">CBS 449.75</strain>
    </source>
</reference>
<dbReference type="GeneID" id="98140864"/>
<comment type="caution">
    <text evidence="1">The sequence shown here is derived from an EMBL/GenBank/DDBJ whole genome shotgun (WGS) entry which is preliminary data.</text>
</comment>
<keyword evidence="2" id="KW-1185">Reference proteome</keyword>
<protein>
    <submittedName>
        <fullName evidence="1">Uncharacterized protein</fullName>
    </submittedName>
</protein>
<dbReference type="Proteomes" id="UP001610432">
    <property type="component" value="Unassembled WGS sequence"/>
</dbReference>
<accession>A0ABR4LIK0</accession>
<evidence type="ECO:0000313" key="2">
    <source>
        <dbReference type="Proteomes" id="UP001610432"/>
    </source>
</evidence>
<gene>
    <name evidence="1" type="ORF">BJX67DRAFT_223813</name>
</gene>
<name>A0ABR4LIK0_9EURO</name>
<evidence type="ECO:0000313" key="1">
    <source>
        <dbReference type="EMBL" id="KAL2864370.1"/>
    </source>
</evidence>
<proteinExistence type="predicted"/>
<organism evidence="1 2">
    <name type="scientific">Aspergillus lucknowensis</name>
    <dbReference type="NCBI Taxonomy" id="176173"/>
    <lineage>
        <taxon>Eukaryota</taxon>
        <taxon>Fungi</taxon>
        <taxon>Dikarya</taxon>
        <taxon>Ascomycota</taxon>
        <taxon>Pezizomycotina</taxon>
        <taxon>Eurotiomycetes</taxon>
        <taxon>Eurotiomycetidae</taxon>
        <taxon>Eurotiales</taxon>
        <taxon>Aspergillaceae</taxon>
        <taxon>Aspergillus</taxon>
        <taxon>Aspergillus subgen. Nidulantes</taxon>
    </lineage>
</organism>
<sequence>MIAAILFFMNFNGLLVDNKPLYLLHAAEETVWVKRVNAARVDGRLYSWASAFHPEKTPMSLRWWVSSTGLTMLANGLFLMMEQTGFFASPVQVAFLVLEQFEAFSNSTLEDFGGRFSLYGVIGSLI</sequence>
<dbReference type="EMBL" id="JBFXLQ010000041">
    <property type="protein sequence ID" value="KAL2864370.1"/>
    <property type="molecule type" value="Genomic_DNA"/>
</dbReference>